<dbReference type="InterPro" id="IPR026392">
    <property type="entry name" value="Exo/Archaeosortase_dom"/>
</dbReference>
<name>A0A1A7BZ61_9BURK</name>
<dbReference type="NCBIfam" id="TIGR02602">
    <property type="entry name" value="8TM_EpsH"/>
    <property type="match status" value="1"/>
</dbReference>
<comment type="caution">
    <text evidence="10">The sequence shown here is derived from an EMBL/GenBank/DDBJ whole genome shotgun (WGS) entry which is preliminary data.</text>
</comment>
<protein>
    <submittedName>
        <fullName evidence="10">Exosortase A</fullName>
    </submittedName>
</protein>
<keyword evidence="7 8" id="KW-0472">Membrane</keyword>
<evidence type="ECO:0000256" key="4">
    <source>
        <dbReference type="ARBA" id="ARBA00022692"/>
    </source>
</evidence>
<dbReference type="OrthoDB" id="9797363at2"/>
<dbReference type="NCBIfam" id="TIGR03109">
    <property type="entry name" value="exosort_XrtA"/>
    <property type="match status" value="1"/>
</dbReference>
<keyword evidence="3" id="KW-0645">Protease</keyword>
<organism evidence="10 11">
    <name type="scientific">Janthinobacterium psychrotolerans</name>
    <dbReference type="NCBI Taxonomy" id="1747903"/>
    <lineage>
        <taxon>Bacteria</taxon>
        <taxon>Pseudomonadati</taxon>
        <taxon>Pseudomonadota</taxon>
        <taxon>Betaproteobacteria</taxon>
        <taxon>Burkholderiales</taxon>
        <taxon>Oxalobacteraceae</taxon>
        <taxon>Janthinobacterium</taxon>
    </lineage>
</organism>
<evidence type="ECO:0000256" key="2">
    <source>
        <dbReference type="ARBA" id="ARBA00022475"/>
    </source>
</evidence>
<evidence type="ECO:0000256" key="5">
    <source>
        <dbReference type="ARBA" id="ARBA00022801"/>
    </source>
</evidence>
<feature type="transmembrane region" description="Helical" evidence="8">
    <location>
        <begin position="266"/>
        <end position="283"/>
    </location>
</feature>
<keyword evidence="11" id="KW-1185">Reference proteome</keyword>
<evidence type="ECO:0000313" key="10">
    <source>
        <dbReference type="EMBL" id="OBV37760.1"/>
    </source>
</evidence>
<dbReference type="NCBIfam" id="TIGR02914">
    <property type="entry name" value="EpsI_fam"/>
    <property type="match status" value="1"/>
</dbReference>
<sequence>MKLAERTVAASLPAPPAQAARATPGLGLRALLLAIAIIVPLYHATFWGMAEVWSRSQTFAHGFLIVPISLYLCWRQRARLAALPPRPSLAGLLLLLLLGVAWLLADLAYVQVAEQYAATAMLPAAVLAILGWPAMRVLAFPLAYLLLAVPFGEVFLPPLIDFTASFTVGALHLSGVPVFRDGNYFSLPTGNWSVVEACSGLRYVIASLALGALFAHLHFRSLGRRLAVMACALLVPILANGVRAWLIVMLGHHSNMRLAVGVDHLVYGWLFFGVVMLLLFLLASRWRERMPVLTLAASAPAAPPARTAPRAAIKAAAACVLIAGAWPALAWRSEEAAPLAGRPPAVLALSTPPGWRLVDHRTPDWSATLAGAPLRLDASYAQGAPQVSVQLAWYARQARNAELLTHQVTPYGARWLPLAQETRHLQLQGRSVQVHETVLAHGSERVLVWRSYQQGGVLTARPAVVKMLLAKGKLLGERQDGADIMVSSAYDELAPPPRARLQAYLQAALPAIEQALRELSHAP</sequence>
<dbReference type="GO" id="GO:0008233">
    <property type="term" value="F:peptidase activity"/>
    <property type="evidence" value="ECO:0007669"/>
    <property type="project" value="UniProtKB-KW"/>
</dbReference>
<keyword evidence="2" id="KW-1003">Cell membrane</keyword>
<evidence type="ECO:0000313" key="11">
    <source>
        <dbReference type="Proteomes" id="UP000092713"/>
    </source>
</evidence>
<evidence type="ECO:0000256" key="8">
    <source>
        <dbReference type="SAM" id="Phobius"/>
    </source>
</evidence>
<evidence type="ECO:0000256" key="6">
    <source>
        <dbReference type="ARBA" id="ARBA00022989"/>
    </source>
</evidence>
<keyword evidence="5" id="KW-0378">Hydrolase</keyword>
<dbReference type="GO" id="GO:0006508">
    <property type="term" value="P:proteolysis"/>
    <property type="evidence" value="ECO:0007669"/>
    <property type="project" value="UniProtKB-KW"/>
</dbReference>
<dbReference type="RefSeq" id="WP_082989029.1">
    <property type="nucleotide sequence ID" value="NZ_LOCQ01000059.1"/>
</dbReference>
<feature type="transmembrane region" description="Helical" evidence="8">
    <location>
        <begin position="159"/>
        <end position="180"/>
    </location>
</feature>
<dbReference type="GO" id="GO:0005886">
    <property type="term" value="C:plasma membrane"/>
    <property type="evidence" value="ECO:0007669"/>
    <property type="project" value="UniProtKB-SubCell"/>
</dbReference>
<comment type="subcellular location">
    <subcellularLocation>
        <location evidence="1">Cell membrane</location>
        <topology evidence="1">Multi-pass membrane protein</topology>
    </subcellularLocation>
</comment>
<dbReference type="Proteomes" id="UP000092713">
    <property type="component" value="Unassembled WGS sequence"/>
</dbReference>
<feature type="domain" description="Methanolan biosynthesis EpsI" evidence="9">
    <location>
        <begin position="319"/>
        <end position="514"/>
    </location>
</feature>
<dbReference type="AlphaFoldDB" id="A0A1A7BZ61"/>
<feature type="transmembrane region" description="Helical" evidence="8">
    <location>
        <begin position="86"/>
        <end position="105"/>
    </location>
</feature>
<evidence type="ECO:0000256" key="1">
    <source>
        <dbReference type="ARBA" id="ARBA00004651"/>
    </source>
</evidence>
<evidence type="ECO:0000256" key="3">
    <source>
        <dbReference type="ARBA" id="ARBA00022670"/>
    </source>
</evidence>
<feature type="transmembrane region" description="Helical" evidence="8">
    <location>
        <begin position="125"/>
        <end position="147"/>
    </location>
</feature>
<feature type="transmembrane region" description="Helical" evidence="8">
    <location>
        <begin position="226"/>
        <end position="246"/>
    </location>
</feature>
<feature type="transmembrane region" description="Helical" evidence="8">
    <location>
        <begin position="30"/>
        <end position="50"/>
    </location>
</feature>
<dbReference type="Pfam" id="PF11984">
    <property type="entry name" value="DUF3485"/>
    <property type="match status" value="1"/>
</dbReference>
<feature type="transmembrane region" description="Helical" evidence="8">
    <location>
        <begin position="56"/>
        <end position="74"/>
    </location>
</feature>
<keyword evidence="6 8" id="KW-1133">Transmembrane helix</keyword>
<dbReference type="Pfam" id="PF09721">
    <property type="entry name" value="Exosortase_EpsH"/>
    <property type="match status" value="1"/>
</dbReference>
<dbReference type="InterPro" id="IPR013426">
    <property type="entry name" value="EpsH-like"/>
</dbReference>
<dbReference type="EMBL" id="LOCQ01000059">
    <property type="protein sequence ID" value="OBV37760.1"/>
    <property type="molecule type" value="Genomic_DNA"/>
</dbReference>
<proteinExistence type="predicted"/>
<reference evidence="10 11" key="1">
    <citation type="submission" date="2016-04" db="EMBL/GenBank/DDBJ databases">
        <title>Draft genome sequence of Janthinobacterium psychrotolerans sp. nov., isolated from freshwater sediments in Denmark.</title>
        <authorList>
            <person name="Gong X."/>
            <person name="Skrivergaard S."/>
            <person name="Korsgaard B.S."/>
            <person name="Schreiber L."/>
            <person name="Marshall I.P."/>
            <person name="Finster K."/>
            <person name="Schramm A."/>
        </authorList>
    </citation>
    <scope>NUCLEOTIDE SEQUENCE [LARGE SCALE GENOMIC DNA]</scope>
    <source>
        <strain evidence="10 11">S3-2</strain>
    </source>
</reference>
<dbReference type="NCBIfam" id="TIGR04178">
    <property type="entry name" value="exo_archaeo"/>
    <property type="match status" value="1"/>
</dbReference>
<evidence type="ECO:0000259" key="9">
    <source>
        <dbReference type="Pfam" id="PF11984"/>
    </source>
</evidence>
<dbReference type="PATRIC" id="fig|1747903.4.peg.1290"/>
<keyword evidence="4 8" id="KW-0812">Transmembrane</keyword>
<dbReference type="InterPro" id="IPR014263">
    <property type="entry name" value="Methanolan_biosynth_EpsI"/>
</dbReference>
<feature type="transmembrane region" description="Helical" evidence="8">
    <location>
        <begin position="200"/>
        <end position="219"/>
    </location>
</feature>
<accession>A0A1A7BZ61</accession>
<evidence type="ECO:0000256" key="7">
    <source>
        <dbReference type="ARBA" id="ARBA00023136"/>
    </source>
</evidence>
<dbReference type="InterPro" id="IPR017540">
    <property type="entry name" value="Exosortase-1"/>
</dbReference>
<gene>
    <name evidence="10" type="ORF">ASR47_100432</name>
</gene>
<dbReference type="InterPro" id="IPR019127">
    <property type="entry name" value="Exosortase"/>
</dbReference>
<dbReference type="STRING" id="1747903.ASR47_100432"/>